<protein>
    <submittedName>
        <fullName evidence="2">Uncharacterized protein</fullName>
    </submittedName>
</protein>
<evidence type="ECO:0000313" key="3">
    <source>
        <dbReference type="Proteomes" id="UP001159641"/>
    </source>
</evidence>
<dbReference type="AlphaFoldDB" id="A0AB34GI18"/>
<name>A0AB34GI18_ESCRO</name>
<feature type="region of interest" description="Disordered" evidence="1">
    <location>
        <begin position="71"/>
        <end position="138"/>
    </location>
</feature>
<evidence type="ECO:0000256" key="1">
    <source>
        <dbReference type="SAM" id="MobiDB-lite"/>
    </source>
</evidence>
<sequence length="138" mass="14026">MQQRSGADLQPLPERSVPLLRVPPPAGVSPPPELICMALPLPRCHWPAPRPAHCPSITAGFRPPSRSELRAAGGLLNRGGGGGWGGSGMRSGCESAAPRVGGGGRAARDHLSSPHHSRTEGAAAEGSQGAPAGEWPAS</sequence>
<dbReference type="Proteomes" id="UP001159641">
    <property type="component" value="Unassembled WGS sequence"/>
</dbReference>
<evidence type="ECO:0000313" key="2">
    <source>
        <dbReference type="EMBL" id="KAJ8778933.1"/>
    </source>
</evidence>
<feature type="compositionally biased region" description="Low complexity" evidence="1">
    <location>
        <begin position="90"/>
        <end position="99"/>
    </location>
</feature>
<gene>
    <name evidence="2" type="ORF">J1605_013167</name>
</gene>
<feature type="compositionally biased region" description="Gly residues" evidence="1">
    <location>
        <begin position="76"/>
        <end position="89"/>
    </location>
</feature>
<accession>A0AB34GI18</accession>
<feature type="region of interest" description="Disordered" evidence="1">
    <location>
        <begin position="1"/>
        <end position="27"/>
    </location>
</feature>
<proteinExistence type="predicted"/>
<keyword evidence="3" id="KW-1185">Reference proteome</keyword>
<dbReference type="EMBL" id="JAIQCJ010002233">
    <property type="protein sequence ID" value="KAJ8778933.1"/>
    <property type="molecule type" value="Genomic_DNA"/>
</dbReference>
<reference evidence="2 3" key="1">
    <citation type="submission" date="2022-11" db="EMBL/GenBank/DDBJ databases">
        <title>Whole genome sequence of Eschrichtius robustus ER-17-0199.</title>
        <authorList>
            <person name="Bruniche-Olsen A."/>
            <person name="Black A.N."/>
            <person name="Fields C.J."/>
            <person name="Walden K."/>
            <person name="Dewoody J.A."/>
        </authorList>
    </citation>
    <scope>NUCLEOTIDE SEQUENCE [LARGE SCALE GENOMIC DNA]</scope>
    <source>
        <strain evidence="2">ER-17-0199</strain>
        <tissue evidence="2">Blubber</tissue>
    </source>
</reference>
<organism evidence="2 3">
    <name type="scientific">Eschrichtius robustus</name>
    <name type="common">California gray whale</name>
    <name type="synonym">Eschrichtius gibbosus</name>
    <dbReference type="NCBI Taxonomy" id="9764"/>
    <lineage>
        <taxon>Eukaryota</taxon>
        <taxon>Metazoa</taxon>
        <taxon>Chordata</taxon>
        <taxon>Craniata</taxon>
        <taxon>Vertebrata</taxon>
        <taxon>Euteleostomi</taxon>
        <taxon>Mammalia</taxon>
        <taxon>Eutheria</taxon>
        <taxon>Laurasiatheria</taxon>
        <taxon>Artiodactyla</taxon>
        <taxon>Whippomorpha</taxon>
        <taxon>Cetacea</taxon>
        <taxon>Mysticeti</taxon>
        <taxon>Eschrichtiidae</taxon>
        <taxon>Eschrichtius</taxon>
    </lineage>
</organism>
<comment type="caution">
    <text evidence="2">The sequence shown here is derived from an EMBL/GenBank/DDBJ whole genome shotgun (WGS) entry which is preliminary data.</text>
</comment>